<evidence type="ECO:0000256" key="3">
    <source>
        <dbReference type="ARBA" id="ARBA00022840"/>
    </source>
</evidence>
<dbReference type="SMART" id="SM00382">
    <property type="entry name" value="AAA"/>
    <property type="match status" value="1"/>
</dbReference>
<dbReference type="InterPro" id="IPR003593">
    <property type="entry name" value="AAA+_ATPase"/>
</dbReference>
<dbReference type="InterPro" id="IPR003959">
    <property type="entry name" value="ATPase_AAA_core"/>
</dbReference>
<dbReference type="Proteomes" id="UP000315496">
    <property type="component" value="Chromosome 2"/>
</dbReference>
<dbReference type="VEuPathDB" id="GiardiaDB:GMRT_14962"/>
<dbReference type="GO" id="GO:0016887">
    <property type="term" value="F:ATP hydrolysis activity"/>
    <property type="evidence" value="ECO:0007669"/>
    <property type="project" value="InterPro"/>
</dbReference>
<keyword evidence="2 5" id="KW-0547">Nucleotide-binding</keyword>
<dbReference type="Pfam" id="PF23242">
    <property type="entry name" value="AAA_lid_TRIP13_C"/>
    <property type="match status" value="1"/>
</dbReference>
<dbReference type="AlphaFoldDB" id="A0A4Z1SWF3"/>
<dbReference type="InterPro" id="IPR044539">
    <property type="entry name" value="Pch2-like"/>
</dbReference>
<reference evidence="7 8" key="1">
    <citation type="submission" date="2019-05" db="EMBL/GenBank/DDBJ databases">
        <title>The compact genome of Giardia muris reveals important steps in the evolution of intestinal protozoan parasites.</title>
        <authorList>
            <person name="Xu F."/>
            <person name="Jimenez-Gonzalez A."/>
            <person name="Einarsson E."/>
            <person name="Astvaldsson A."/>
            <person name="Peirasmaki D."/>
            <person name="Eckmann L."/>
            <person name="Andersson J.O."/>
            <person name="Svard S.G."/>
            <person name="Jerlstrom-Hultqvist J."/>
        </authorList>
    </citation>
    <scope>NUCLEOTIDE SEQUENCE [LARGE SCALE GENOMIC DNA]</scope>
    <source>
        <strain evidence="7 8">Roberts-Thomson</strain>
    </source>
</reference>
<comment type="caution">
    <text evidence="7">The sequence shown here is derived from an EMBL/GenBank/DDBJ whole genome shotgun (WGS) entry which is preliminary data.</text>
</comment>
<organism evidence="7 8">
    <name type="scientific">Giardia muris</name>
    <dbReference type="NCBI Taxonomy" id="5742"/>
    <lineage>
        <taxon>Eukaryota</taxon>
        <taxon>Metamonada</taxon>
        <taxon>Diplomonadida</taxon>
        <taxon>Hexamitidae</taxon>
        <taxon>Giardiinae</taxon>
        <taxon>Giardia</taxon>
    </lineage>
</organism>
<dbReference type="PANTHER" id="PTHR45991:SF1">
    <property type="entry name" value="PACHYTENE CHECKPOINT PROTEIN 2 HOMOLOG"/>
    <property type="match status" value="1"/>
</dbReference>
<accession>A0A4Z1SWF3</accession>
<feature type="domain" description="AAA+ ATPase" evidence="6">
    <location>
        <begin position="143"/>
        <end position="303"/>
    </location>
</feature>
<evidence type="ECO:0000256" key="1">
    <source>
        <dbReference type="ARBA" id="ARBA00007271"/>
    </source>
</evidence>
<keyword evidence="4" id="KW-0469">Meiosis</keyword>
<dbReference type="GO" id="GO:0007131">
    <property type="term" value="P:reciprocal meiotic recombination"/>
    <property type="evidence" value="ECO:0007669"/>
    <property type="project" value="TreeGrafter"/>
</dbReference>
<protein>
    <submittedName>
        <fullName evidence="7">Transitional endoplasmic reticulum ATPase</fullName>
    </submittedName>
</protein>
<dbReference type="PANTHER" id="PTHR45991">
    <property type="entry name" value="PACHYTENE CHECKPOINT PROTEIN 2"/>
    <property type="match status" value="1"/>
</dbReference>
<dbReference type="GO" id="GO:0005634">
    <property type="term" value="C:nucleus"/>
    <property type="evidence" value="ECO:0007669"/>
    <property type="project" value="TreeGrafter"/>
</dbReference>
<dbReference type="InterPro" id="IPR027417">
    <property type="entry name" value="P-loop_NTPase"/>
</dbReference>
<evidence type="ECO:0000313" key="7">
    <source>
        <dbReference type="EMBL" id="TNJ29195.1"/>
    </source>
</evidence>
<dbReference type="PROSITE" id="PS00674">
    <property type="entry name" value="AAA"/>
    <property type="match status" value="1"/>
</dbReference>
<name>A0A4Z1SWF3_GIAMU</name>
<evidence type="ECO:0000313" key="8">
    <source>
        <dbReference type="Proteomes" id="UP000315496"/>
    </source>
</evidence>
<dbReference type="GO" id="GO:0005524">
    <property type="term" value="F:ATP binding"/>
    <property type="evidence" value="ECO:0007669"/>
    <property type="project" value="UniProtKB-KW"/>
</dbReference>
<evidence type="ECO:0000259" key="6">
    <source>
        <dbReference type="SMART" id="SM00382"/>
    </source>
</evidence>
<sequence>MYVKLALPRDYEPTDEALRSLRAWVEEYVREKAKEIAKALEVCGEDSVSFETEFGRMTVTPDGSGSGPEAVTTRFYFPATDEPEEVMHSNTILYTIQSLPHASFLTLWDSLVFPPGKKKSLRNLVRASRRLAKAGVDPNLILTHKMLLLHSVPGCGKTSVAMALAQELSVDMSPDVEQGGEDVVRNTAVLITVNAHALFSKWFSESGKIVTKMFSSISEEASDGKDVYLLIDEVESLAGSRERAMGAGEPSDMVRATNAMLTQLDLIKRHPNTYIICTTNTFGALDEAFIDRCDAVIGLDPPGEEARRLILMSSITELLCKRVLCRAGCDTPVHEPCTCDACNVNAIVRASAGKSGRQLRKLPYVALSRCMSAAPTLPSFLEAMLSTIDESSS</sequence>
<evidence type="ECO:0000256" key="2">
    <source>
        <dbReference type="ARBA" id="ARBA00022741"/>
    </source>
</evidence>
<dbReference type="OrthoDB" id="10042665at2759"/>
<dbReference type="GO" id="GO:0005694">
    <property type="term" value="C:chromosome"/>
    <property type="evidence" value="ECO:0007669"/>
    <property type="project" value="TreeGrafter"/>
</dbReference>
<dbReference type="Pfam" id="PF00004">
    <property type="entry name" value="AAA"/>
    <property type="match status" value="1"/>
</dbReference>
<dbReference type="InterPro" id="IPR058249">
    <property type="entry name" value="Pch2_C"/>
</dbReference>
<evidence type="ECO:0000256" key="4">
    <source>
        <dbReference type="ARBA" id="ARBA00023254"/>
    </source>
</evidence>
<gene>
    <name evidence="7" type="ORF">GMRT_14962</name>
</gene>
<dbReference type="SUPFAM" id="SSF52540">
    <property type="entry name" value="P-loop containing nucleoside triphosphate hydrolases"/>
    <property type="match status" value="1"/>
</dbReference>
<dbReference type="GO" id="GO:0051598">
    <property type="term" value="P:meiotic recombination checkpoint signaling"/>
    <property type="evidence" value="ECO:0007669"/>
    <property type="project" value="TreeGrafter"/>
</dbReference>
<keyword evidence="8" id="KW-1185">Reference proteome</keyword>
<comment type="similarity">
    <text evidence="1">Belongs to the AAA ATPase family. PCH2 subfamily.</text>
</comment>
<evidence type="ECO:0000256" key="5">
    <source>
        <dbReference type="RuleBase" id="RU003651"/>
    </source>
</evidence>
<dbReference type="EMBL" id="VDLU01000002">
    <property type="protein sequence ID" value="TNJ29195.1"/>
    <property type="molecule type" value="Genomic_DNA"/>
</dbReference>
<proteinExistence type="inferred from homology"/>
<dbReference type="InterPro" id="IPR003960">
    <property type="entry name" value="ATPase_AAA_CS"/>
</dbReference>
<keyword evidence="3 5" id="KW-0067">ATP-binding</keyword>
<dbReference type="Gene3D" id="3.40.50.300">
    <property type="entry name" value="P-loop containing nucleotide triphosphate hydrolases"/>
    <property type="match status" value="1"/>
</dbReference>